<accession>A0A162TCD3</accession>
<sequence length="748" mass="83667">MTMVYKIGKLIKSPYKQSLYILMQDLNDDRRISEAHNRFRNDNNSNSNSSNNNIPLSTPNTFVTAQSYSMNRSSADSLLSSTHSISTPPTPTLSSTPIHTKDMAANITIQPPTPPSHQRPSRSPSPSSTPKPPNPPTHEIEETTPRPSVHRTGTIGASVCLEDTETEGRPSIYLFIFVNPLSGDRKGSDLINLPIQHFRLRRLPQVQVEIHNILDDDDRLAGLEQIKLIEGMVKSGQIPSIPPQEDEEDNDEENSPLETASGKTSGETSGEASGSLGRKSTKKSSSSKSSRKASMKACHKTSTRASRRSSRKSDQTLKLTKSEPEGLGRLSSAVRTRQIHVWSAGGDGTVMSVFELLVSHSVDLDLIFFSCIPFGTGNDFSQVLGWGRTLPNKDILGSRLHNLEMLVTERLENSDAARLDIWQVDMVAHKSGYVRQSGPERDDGHDVAEIKNSQEDHTTMIRKMSNYMSIGVQGYVGSGFEDHRAGKRLMNMFVYATESSKWVFFRHFPPVTRFIESIVKDGKTVLKCPPPPSIAGDLPKDSQENSNVSGTGEKIPIMTKHPIDFVIQNIPHIWGREVDLWGEAESGLEVVEDRSGPTDPSTWNPQLANDGKMEIMVIDNLFSYFKKLANIRSHVSRVGQFETKFEIHFRSPHEEKEGKKGTESNRSLWATVKKRIMDIKKNKYEKNNIVCIMCDGEFYTIKDPKVLKFNRFAQIWTLGRSDEVSQGRLVADELTQEKVFPHQKQESP</sequence>
<keyword evidence="6" id="KW-0067">ATP-binding</keyword>
<dbReference type="EMBL" id="KV441007">
    <property type="protein sequence ID" value="OAD65993.1"/>
    <property type="molecule type" value="Genomic_DNA"/>
</dbReference>
<dbReference type="PANTHER" id="PTHR11255">
    <property type="entry name" value="DIACYLGLYCEROL KINASE"/>
    <property type="match status" value="1"/>
</dbReference>
<dbReference type="Pfam" id="PF00609">
    <property type="entry name" value="DAGK_acc"/>
    <property type="match status" value="1"/>
</dbReference>
<dbReference type="InParanoid" id="A0A162TCD3"/>
<evidence type="ECO:0000313" key="10">
    <source>
        <dbReference type="Proteomes" id="UP000077315"/>
    </source>
</evidence>
<keyword evidence="10" id="KW-1185">Reference proteome</keyword>
<evidence type="ECO:0000256" key="1">
    <source>
        <dbReference type="ARBA" id="ARBA00009280"/>
    </source>
</evidence>
<feature type="region of interest" description="Disordered" evidence="7">
    <location>
        <begin position="38"/>
        <end position="59"/>
    </location>
</feature>
<dbReference type="Proteomes" id="UP000077315">
    <property type="component" value="Unassembled WGS sequence"/>
</dbReference>
<dbReference type="OrthoDB" id="242257at2759"/>
<dbReference type="PANTHER" id="PTHR11255:SF121">
    <property type="entry name" value="DIACYLGLYCEROL KINASE (ATP)"/>
    <property type="match status" value="1"/>
</dbReference>
<dbReference type="VEuPathDB" id="FungiDB:PHYBLDRAFT_175731"/>
<evidence type="ECO:0000256" key="7">
    <source>
        <dbReference type="SAM" id="MobiDB-lite"/>
    </source>
</evidence>
<evidence type="ECO:0000259" key="8">
    <source>
        <dbReference type="PROSITE" id="PS50146"/>
    </source>
</evidence>
<dbReference type="SUPFAM" id="SSF111331">
    <property type="entry name" value="NAD kinase/diacylglycerol kinase-like"/>
    <property type="match status" value="1"/>
</dbReference>
<dbReference type="GO" id="GO:0007200">
    <property type="term" value="P:phospholipase C-activating G protein-coupled receptor signaling pathway"/>
    <property type="evidence" value="ECO:0007669"/>
    <property type="project" value="InterPro"/>
</dbReference>
<dbReference type="GO" id="GO:0016020">
    <property type="term" value="C:membrane"/>
    <property type="evidence" value="ECO:0007669"/>
    <property type="project" value="TreeGrafter"/>
</dbReference>
<reference evidence="10" key="1">
    <citation type="submission" date="2015-06" db="EMBL/GenBank/DDBJ databases">
        <title>Expansion of signal transduction pathways in fungi by whole-genome duplication.</title>
        <authorList>
            <consortium name="DOE Joint Genome Institute"/>
            <person name="Corrochano L.M."/>
            <person name="Kuo A."/>
            <person name="Marcet-Houben M."/>
            <person name="Polaino S."/>
            <person name="Salamov A."/>
            <person name="Villalobos J.M."/>
            <person name="Alvarez M.I."/>
            <person name="Avalos J."/>
            <person name="Benito E.P."/>
            <person name="Benoit I."/>
            <person name="Burger G."/>
            <person name="Camino L.P."/>
            <person name="Canovas D."/>
            <person name="Cerda-Olmedo E."/>
            <person name="Cheng J.-F."/>
            <person name="Dominguez A."/>
            <person name="Elias M."/>
            <person name="Eslava A.P."/>
            <person name="Glaser F."/>
            <person name="Grimwood J."/>
            <person name="Gutierrez G."/>
            <person name="Heitman J."/>
            <person name="Henrissat B."/>
            <person name="Iturriaga E.A."/>
            <person name="Lang B.F."/>
            <person name="Lavin J.L."/>
            <person name="Lee S."/>
            <person name="Li W."/>
            <person name="Lindquist E."/>
            <person name="Lopez-Garcia S."/>
            <person name="Luque E.M."/>
            <person name="Marcos A.T."/>
            <person name="Martin J."/>
            <person name="McCluskey K."/>
            <person name="Medina H.R."/>
            <person name="Miralles-Duran A."/>
            <person name="Miyazaki A."/>
            <person name="Munoz-Torres E."/>
            <person name="Oguiza J.A."/>
            <person name="Ohm R."/>
            <person name="Olmedo M."/>
            <person name="Orejas M."/>
            <person name="Ortiz-Castellanos L."/>
            <person name="Pisabarro A.G."/>
            <person name="Rodriguez-Romero J."/>
            <person name="Ruiz-Herrera J."/>
            <person name="Ruiz-Vazquez R."/>
            <person name="Sanz C."/>
            <person name="Schackwitz W."/>
            <person name="Schmutz J."/>
            <person name="Shahriari M."/>
            <person name="Shelest E."/>
            <person name="Silva-Franco F."/>
            <person name="Soanes D."/>
            <person name="Syed K."/>
            <person name="Tagua V.G."/>
            <person name="Talbot N.J."/>
            <person name="Thon M."/>
            <person name="De vries R.P."/>
            <person name="Wiebenga A."/>
            <person name="Yadav J.S."/>
            <person name="Braun E.L."/>
            <person name="Baker S."/>
            <person name="Garre V."/>
            <person name="Horwitz B."/>
            <person name="Torres-Martinez S."/>
            <person name="Idnurm A."/>
            <person name="Herrera-Estrella A."/>
            <person name="Gabaldon T."/>
            <person name="Grigoriev I.V."/>
        </authorList>
    </citation>
    <scope>NUCLEOTIDE SEQUENCE [LARGE SCALE GENOMIC DNA]</scope>
    <source>
        <strain evidence="10">NRRL 1555(-)</strain>
    </source>
</reference>
<dbReference type="EC" id="2.7.1.107" evidence="2"/>
<feature type="domain" description="DAGKc" evidence="8">
    <location>
        <begin position="344"/>
        <end position="429"/>
    </location>
</feature>
<keyword evidence="3" id="KW-0808">Transferase</keyword>
<feature type="compositionally biased region" description="Acidic residues" evidence="7">
    <location>
        <begin position="244"/>
        <end position="255"/>
    </location>
</feature>
<feature type="region of interest" description="Disordered" evidence="7">
    <location>
        <begin position="530"/>
        <end position="553"/>
    </location>
</feature>
<evidence type="ECO:0000256" key="4">
    <source>
        <dbReference type="ARBA" id="ARBA00022741"/>
    </source>
</evidence>
<dbReference type="InterPro" id="IPR001206">
    <property type="entry name" value="Diacylglycerol_kinase_cat_dom"/>
</dbReference>
<dbReference type="InterPro" id="IPR000756">
    <property type="entry name" value="Diacylglycerol_kin_accessory"/>
</dbReference>
<dbReference type="Pfam" id="PF00781">
    <property type="entry name" value="DAGK_cat"/>
    <property type="match status" value="1"/>
</dbReference>
<evidence type="ECO:0000256" key="6">
    <source>
        <dbReference type="ARBA" id="ARBA00022840"/>
    </source>
</evidence>
<feature type="region of interest" description="Disordered" evidence="7">
    <location>
        <begin position="234"/>
        <end position="330"/>
    </location>
</feature>
<feature type="compositionally biased region" description="Low complexity" evidence="7">
    <location>
        <begin position="258"/>
        <end position="288"/>
    </location>
</feature>
<dbReference type="GO" id="GO:0005524">
    <property type="term" value="F:ATP binding"/>
    <property type="evidence" value="ECO:0007669"/>
    <property type="project" value="UniProtKB-KW"/>
</dbReference>
<feature type="compositionally biased region" description="Low complexity" evidence="7">
    <location>
        <begin position="42"/>
        <end position="53"/>
    </location>
</feature>
<dbReference type="InterPro" id="IPR017438">
    <property type="entry name" value="ATP-NAD_kinase_N"/>
</dbReference>
<dbReference type="InterPro" id="IPR037607">
    <property type="entry name" value="DGK"/>
</dbReference>
<keyword evidence="4" id="KW-0547">Nucleotide-binding</keyword>
<comment type="similarity">
    <text evidence="1">Belongs to the eukaryotic diacylglycerol kinase family.</text>
</comment>
<feature type="region of interest" description="Disordered" evidence="7">
    <location>
        <begin position="107"/>
        <end position="153"/>
    </location>
</feature>
<feature type="compositionally biased region" description="Basic and acidic residues" evidence="7">
    <location>
        <begin position="311"/>
        <end position="326"/>
    </location>
</feature>
<name>A0A162TCD3_PHYB8</name>
<dbReference type="RefSeq" id="XP_018284033.1">
    <property type="nucleotide sequence ID" value="XM_018437556.1"/>
</dbReference>
<evidence type="ECO:0000256" key="3">
    <source>
        <dbReference type="ARBA" id="ARBA00022679"/>
    </source>
</evidence>
<feature type="region of interest" description="Disordered" evidence="7">
    <location>
        <begin position="79"/>
        <end position="98"/>
    </location>
</feature>
<keyword evidence="5" id="KW-0418">Kinase</keyword>
<dbReference type="GeneID" id="28998462"/>
<feature type="compositionally biased region" description="Pro residues" evidence="7">
    <location>
        <begin position="127"/>
        <end position="136"/>
    </location>
</feature>
<proteinExistence type="inferred from homology"/>
<dbReference type="PROSITE" id="PS50146">
    <property type="entry name" value="DAGK"/>
    <property type="match status" value="1"/>
</dbReference>
<gene>
    <name evidence="9" type="ORF">PHYBLDRAFT_175731</name>
</gene>
<organism evidence="9 10">
    <name type="scientific">Phycomyces blakesleeanus (strain ATCC 8743b / DSM 1359 / FGSC 10004 / NBRC 33097 / NRRL 1555)</name>
    <dbReference type="NCBI Taxonomy" id="763407"/>
    <lineage>
        <taxon>Eukaryota</taxon>
        <taxon>Fungi</taxon>
        <taxon>Fungi incertae sedis</taxon>
        <taxon>Mucoromycota</taxon>
        <taxon>Mucoromycotina</taxon>
        <taxon>Mucoromycetes</taxon>
        <taxon>Mucorales</taxon>
        <taxon>Phycomycetaceae</taxon>
        <taxon>Phycomyces</taxon>
    </lineage>
</organism>
<evidence type="ECO:0000313" key="9">
    <source>
        <dbReference type="EMBL" id="OAD65993.1"/>
    </source>
</evidence>
<dbReference type="Gene3D" id="3.40.50.10330">
    <property type="entry name" value="Probable inorganic polyphosphate/atp-NAD kinase, domain 1"/>
    <property type="match status" value="1"/>
</dbReference>
<dbReference type="AlphaFoldDB" id="A0A162TCD3"/>
<protein>
    <recommendedName>
        <fullName evidence="2">diacylglycerol kinase (ATP)</fullName>
        <ecNumber evidence="2">2.7.1.107</ecNumber>
    </recommendedName>
</protein>
<dbReference type="GO" id="GO:0004143">
    <property type="term" value="F:ATP-dependent diacylglycerol kinase activity"/>
    <property type="evidence" value="ECO:0007669"/>
    <property type="project" value="UniProtKB-EC"/>
</dbReference>
<feature type="compositionally biased region" description="Basic residues" evidence="7">
    <location>
        <begin position="289"/>
        <end position="310"/>
    </location>
</feature>
<dbReference type="STRING" id="763407.A0A162TCD3"/>
<evidence type="ECO:0000256" key="2">
    <source>
        <dbReference type="ARBA" id="ARBA00012133"/>
    </source>
</evidence>
<evidence type="ECO:0000256" key="5">
    <source>
        <dbReference type="ARBA" id="ARBA00022777"/>
    </source>
</evidence>
<dbReference type="InterPro" id="IPR016064">
    <property type="entry name" value="NAD/diacylglycerol_kinase_sf"/>
</dbReference>